<protein>
    <submittedName>
        <fullName evidence="1">Uncharacterized protein</fullName>
    </submittedName>
</protein>
<name>A0A1I4VS55_9GAMM</name>
<dbReference type="AlphaFoldDB" id="A0A1I4VS55"/>
<sequence length="53" mass="6374">MGKRLSFSIFIVRSLNRFFSDHLTMECNTPHISYSADRYEFYNKNAIFDEFLT</sequence>
<proteinExistence type="predicted"/>
<gene>
    <name evidence="1" type="ORF">SAMN05216516_10227</name>
</gene>
<dbReference type="Proteomes" id="UP000242222">
    <property type="component" value="Unassembled WGS sequence"/>
</dbReference>
<accession>A0A1I4VS55</accession>
<reference evidence="2" key="1">
    <citation type="submission" date="2016-10" db="EMBL/GenBank/DDBJ databases">
        <authorList>
            <person name="Varghese N."/>
            <person name="Submissions S."/>
        </authorList>
    </citation>
    <scope>NUCLEOTIDE SEQUENCE [LARGE SCALE GENOMIC DNA]</scope>
    <source>
        <strain evidence="2">N6PO6</strain>
    </source>
</reference>
<evidence type="ECO:0000313" key="2">
    <source>
        <dbReference type="Proteomes" id="UP000242222"/>
    </source>
</evidence>
<evidence type="ECO:0000313" key="1">
    <source>
        <dbReference type="EMBL" id="SFN03786.1"/>
    </source>
</evidence>
<dbReference type="EMBL" id="FOVC01000002">
    <property type="protein sequence ID" value="SFN03786.1"/>
    <property type="molecule type" value="Genomic_DNA"/>
</dbReference>
<organism evidence="1 2">
    <name type="scientific">Izhakiella capsodis</name>
    <dbReference type="NCBI Taxonomy" id="1367852"/>
    <lineage>
        <taxon>Bacteria</taxon>
        <taxon>Pseudomonadati</taxon>
        <taxon>Pseudomonadota</taxon>
        <taxon>Gammaproteobacteria</taxon>
        <taxon>Enterobacterales</taxon>
        <taxon>Erwiniaceae</taxon>
        <taxon>Izhakiella</taxon>
    </lineage>
</organism>
<keyword evidence="2" id="KW-1185">Reference proteome</keyword>